<dbReference type="RefSeq" id="WP_195000683.1">
    <property type="nucleotide sequence ID" value="NZ_JADLQN010000001.1"/>
</dbReference>
<dbReference type="Proteomes" id="UP000707731">
    <property type="component" value="Unassembled WGS sequence"/>
</dbReference>
<accession>A0ABS0DAD5</accession>
<evidence type="ECO:0008006" key="3">
    <source>
        <dbReference type="Google" id="ProtNLM"/>
    </source>
</evidence>
<name>A0ABS0DAD5_9NOCA</name>
<dbReference type="EMBL" id="JADLQN010000001">
    <property type="protein sequence ID" value="MBF6353834.1"/>
    <property type="molecule type" value="Genomic_DNA"/>
</dbReference>
<gene>
    <name evidence="1" type="ORF">IU449_04590</name>
</gene>
<organism evidence="1 2">
    <name type="scientific">Nocardia higoensis</name>
    <dbReference type="NCBI Taxonomy" id="228599"/>
    <lineage>
        <taxon>Bacteria</taxon>
        <taxon>Bacillati</taxon>
        <taxon>Actinomycetota</taxon>
        <taxon>Actinomycetes</taxon>
        <taxon>Mycobacteriales</taxon>
        <taxon>Nocardiaceae</taxon>
        <taxon>Nocardia</taxon>
    </lineage>
</organism>
<comment type="caution">
    <text evidence="1">The sequence shown here is derived from an EMBL/GenBank/DDBJ whole genome shotgun (WGS) entry which is preliminary data.</text>
</comment>
<evidence type="ECO:0000313" key="1">
    <source>
        <dbReference type="EMBL" id="MBF6353834.1"/>
    </source>
</evidence>
<proteinExistence type="predicted"/>
<sequence>MSLSNSRRTWGWRPAIALIVGAVVVSAALPALFDVIEDADPAATVPPDLRAALGPDLFQRLVPRALPVPDTTYSSGSDAVCDFRSDDRTVPRADTYGFLHVRVLRYGRIGWHSGADRAAEAHAWSCDASAIGGLFRDTSNLGDEACLAVQDEGEGGTASGSAVVRRGADVFWVDYYTHPGTAAEAERAVTDTVSAALTAVP</sequence>
<evidence type="ECO:0000313" key="2">
    <source>
        <dbReference type="Proteomes" id="UP000707731"/>
    </source>
</evidence>
<keyword evidence="2" id="KW-1185">Reference proteome</keyword>
<protein>
    <recommendedName>
        <fullName evidence="3">DUF3558 domain-containing protein</fullName>
    </recommendedName>
</protein>
<reference evidence="1 2" key="1">
    <citation type="submission" date="2020-10" db="EMBL/GenBank/DDBJ databases">
        <title>Identification of Nocardia species via Next-generation sequencing and recognition of intraspecies genetic diversity.</title>
        <authorList>
            <person name="Li P."/>
            <person name="Li P."/>
            <person name="Lu B."/>
        </authorList>
    </citation>
    <scope>NUCLEOTIDE SEQUENCE [LARGE SCALE GENOMIC DNA]</scope>
    <source>
        <strain evidence="1 2">BJ06-0143</strain>
    </source>
</reference>